<dbReference type="EMBL" id="JAXCLX010000001">
    <property type="protein sequence ID" value="MDY0871698.1"/>
    <property type="molecule type" value="Genomic_DNA"/>
</dbReference>
<dbReference type="InterPro" id="IPR025996">
    <property type="entry name" value="MT1864/Rv1816-like_C"/>
</dbReference>
<keyword evidence="3" id="KW-0804">Transcription</keyword>
<evidence type="ECO:0000256" key="3">
    <source>
        <dbReference type="ARBA" id="ARBA00023163"/>
    </source>
</evidence>
<name>A0ABU5DYB9_9PROT</name>
<dbReference type="PANTHER" id="PTHR30055">
    <property type="entry name" value="HTH-TYPE TRANSCRIPTIONAL REGULATOR RUTR"/>
    <property type="match status" value="1"/>
</dbReference>
<keyword evidence="7" id="KW-1185">Reference proteome</keyword>
<evidence type="ECO:0000256" key="2">
    <source>
        <dbReference type="ARBA" id="ARBA00023125"/>
    </source>
</evidence>
<dbReference type="Gene3D" id="1.10.357.10">
    <property type="entry name" value="Tetracycline Repressor, domain 2"/>
    <property type="match status" value="1"/>
</dbReference>
<evidence type="ECO:0000256" key="1">
    <source>
        <dbReference type="ARBA" id="ARBA00023015"/>
    </source>
</evidence>
<dbReference type="Pfam" id="PF00440">
    <property type="entry name" value="TetR_N"/>
    <property type="match status" value="1"/>
</dbReference>
<proteinExistence type="predicted"/>
<gene>
    <name evidence="6" type="ORF">SMD31_07180</name>
</gene>
<evidence type="ECO:0000256" key="4">
    <source>
        <dbReference type="PROSITE-ProRule" id="PRU00335"/>
    </source>
</evidence>
<feature type="DNA-binding region" description="H-T-H motif" evidence="4">
    <location>
        <begin position="37"/>
        <end position="56"/>
    </location>
</feature>
<comment type="caution">
    <text evidence="6">The sequence shown here is derived from an EMBL/GenBank/DDBJ whole genome shotgun (WGS) entry which is preliminary data.</text>
</comment>
<sequence>MARKPAAKASYHHGNLRAALLDAALAILEREGLSGLTLRKVAAKARVSHAAPAHHFPTIKALETALAAIAFERFHDAMATARRAAPADPAAQVRAAGDGYLAFARANPALFRLMFAASQLDWSDAALKDAATASFQQLTDITAPFADQLGLKSDADRAALQRLIWSNAHGFAHLYIDGKMPADAKAPDLARFLAPAGSKRP</sequence>
<dbReference type="InterPro" id="IPR009057">
    <property type="entry name" value="Homeodomain-like_sf"/>
</dbReference>
<reference evidence="6 7" key="1">
    <citation type="journal article" date="2013" name="Antonie Van Leeuwenhoek">
        <title>Dongia rigui sp. nov., isolated from freshwater of a large wetland in Korea.</title>
        <authorList>
            <person name="Baik K.S."/>
            <person name="Hwang Y.M."/>
            <person name="Choi J.S."/>
            <person name="Kwon J."/>
            <person name="Seong C.N."/>
        </authorList>
    </citation>
    <scope>NUCLEOTIDE SEQUENCE [LARGE SCALE GENOMIC DNA]</scope>
    <source>
        <strain evidence="6 7">04SU4-P</strain>
    </source>
</reference>
<dbReference type="InterPro" id="IPR036271">
    <property type="entry name" value="Tet_transcr_reg_TetR-rel_C_sf"/>
</dbReference>
<dbReference type="SUPFAM" id="SSF46689">
    <property type="entry name" value="Homeodomain-like"/>
    <property type="match status" value="1"/>
</dbReference>
<dbReference type="InterPro" id="IPR050109">
    <property type="entry name" value="HTH-type_TetR-like_transc_reg"/>
</dbReference>
<dbReference type="PANTHER" id="PTHR30055:SF220">
    <property type="entry name" value="TETR-FAMILY REGULATORY PROTEIN"/>
    <property type="match status" value="1"/>
</dbReference>
<evidence type="ECO:0000313" key="6">
    <source>
        <dbReference type="EMBL" id="MDY0871698.1"/>
    </source>
</evidence>
<dbReference type="Pfam" id="PF13305">
    <property type="entry name" value="TetR_C_33"/>
    <property type="match status" value="1"/>
</dbReference>
<dbReference type="SUPFAM" id="SSF48498">
    <property type="entry name" value="Tetracyclin repressor-like, C-terminal domain"/>
    <property type="match status" value="1"/>
</dbReference>
<dbReference type="PROSITE" id="PS50977">
    <property type="entry name" value="HTH_TETR_2"/>
    <property type="match status" value="1"/>
</dbReference>
<organism evidence="6 7">
    <name type="scientific">Dongia rigui</name>
    <dbReference type="NCBI Taxonomy" id="940149"/>
    <lineage>
        <taxon>Bacteria</taxon>
        <taxon>Pseudomonadati</taxon>
        <taxon>Pseudomonadota</taxon>
        <taxon>Alphaproteobacteria</taxon>
        <taxon>Rhodospirillales</taxon>
        <taxon>Dongiaceae</taxon>
        <taxon>Dongia</taxon>
    </lineage>
</organism>
<evidence type="ECO:0000313" key="7">
    <source>
        <dbReference type="Proteomes" id="UP001271769"/>
    </source>
</evidence>
<dbReference type="Proteomes" id="UP001271769">
    <property type="component" value="Unassembled WGS sequence"/>
</dbReference>
<protein>
    <submittedName>
        <fullName evidence="6">TetR-like C-terminal domain-containing protein</fullName>
    </submittedName>
</protein>
<dbReference type="InterPro" id="IPR001647">
    <property type="entry name" value="HTH_TetR"/>
</dbReference>
<evidence type="ECO:0000259" key="5">
    <source>
        <dbReference type="PROSITE" id="PS50977"/>
    </source>
</evidence>
<accession>A0ABU5DYB9</accession>
<feature type="domain" description="HTH tetR-type" evidence="5">
    <location>
        <begin position="14"/>
        <end position="74"/>
    </location>
</feature>
<dbReference type="RefSeq" id="WP_320500128.1">
    <property type="nucleotide sequence ID" value="NZ_JAXCLX010000001.1"/>
</dbReference>
<keyword evidence="2 4" id="KW-0238">DNA-binding</keyword>
<keyword evidence="1" id="KW-0805">Transcription regulation</keyword>